<evidence type="ECO:0000256" key="1">
    <source>
        <dbReference type="SAM" id="MobiDB-lite"/>
    </source>
</evidence>
<evidence type="ECO:0000313" key="3">
    <source>
        <dbReference type="EMBL" id="WZN47627.1"/>
    </source>
</evidence>
<organism evidence="3 4">
    <name type="scientific">Chitinophaga caseinilytica</name>
    <dbReference type="NCBI Taxonomy" id="2267521"/>
    <lineage>
        <taxon>Bacteria</taxon>
        <taxon>Pseudomonadati</taxon>
        <taxon>Bacteroidota</taxon>
        <taxon>Chitinophagia</taxon>
        <taxon>Chitinophagales</taxon>
        <taxon>Chitinophagaceae</taxon>
        <taxon>Chitinophaga</taxon>
    </lineage>
</organism>
<proteinExistence type="predicted"/>
<dbReference type="RefSeq" id="WP_341842254.1">
    <property type="nucleotide sequence ID" value="NZ_CP149792.1"/>
</dbReference>
<dbReference type="PANTHER" id="PTHR39465:SF1">
    <property type="entry name" value="DNA LIGASE D 3'-PHOSPHOESTERASE DOMAIN-CONTAINING PROTEIN"/>
    <property type="match status" value="1"/>
</dbReference>
<feature type="compositionally biased region" description="Basic and acidic residues" evidence="1">
    <location>
        <begin position="8"/>
        <end position="26"/>
    </location>
</feature>
<dbReference type="Proteomes" id="UP001449657">
    <property type="component" value="Chromosome"/>
</dbReference>
<dbReference type="InterPro" id="IPR014144">
    <property type="entry name" value="LigD_PE_domain"/>
</dbReference>
<dbReference type="PANTHER" id="PTHR39465">
    <property type="entry name" value="DNA LIGASE D, 3'-PHOSPHOESTERASE DOMAIN"/>
    <property type="match status" value="1"/>
</dbReference>
<evidence type="ECO:0000259" key="2">
    <source>
        <dbReference type="Pfam" id="PF13298"/>
    </source>
</evidence>
<accession>A0ABZ2Z631</accession>
<dbReference type="NCBIfam" id="TIGR02777">
    <property type="entry name" value="LigD_PE_dom"/>
    <property type="match status" value="1"/>
</dbReference>
<sequence length="264" mass="29208">MSLTKYNQKRDFKKTSEPKSGKAPGKDHIFVIQRHHATRLHYDFRLEMDGVLKSWAVPKGPSLNPADKRLAMEVEDHPFDYKDFQGEIPPGNYGAGYVYIWDKGTYELLEPNGQPFDKEALKEWKSGSLKVILHGKKLKGEFALVKMRGGREENAWLLIKHNDKYAVHDAYDSEEHTPKTVIAKMKGPHNTKPEAKAKKAASPKKASASKQASPKKAAVKKSAALKTASAKKAAPSKAAAKKSASPKKSATKETSSTGKKSRGR</sequence>
<feature type="compositionally biased region" description="Low complexity" evidence="1">
    <location>
        <begin position="203"/>
        <end position="258"/>
    </location>
</feature>
<keyword evidence="3" id="KW-0436">Ligase</keyword>
<evidence type="ECO:0000313" key="4">
    <source>
        <dbReference type="Proteomes" id="UP001449657"/>
    </source>
</evidence>
<keyword evidence="4" id="KW-1185">Reference proteome</keyword>
<gene>
    <name evidence="3" type="ORF">WJU22_05485</name>
</gene>
<reference evidence="3 4" key="1">
    <citation type="submission" date="2024-03" db="EMBL/GenBank/DDBJ databases">
        <title>Chitinophaga caseinilytica sp. nov., a casein hydrolysing bacterium isolated from forest soil.</title>
        <authorList>
            <person name="Lee D.S."/>
            <person name="Han D.M."/>
            <person name="Baek J.H."/>
            <person name="Choi D.G."/>
            <person name="Jeon J.H."/>
            <person name="Jeon C.O."/>
        </authorList>
    </citation>
    <scope>NUCLEOTIDE SEQUENCE [LARGE SCALE GENOMIC DNA]</scope>
    <source>
        <strain evidence="3 4">KACC 19118</strain>
    </source>
</reference>
<dbReference type="Pfam" id="PF13298">
    <property type="entry name" value="LigD_N"/>
    <property type="match status" value="1"/>
</dbReference>
<feature type="domain" description="DNA ligase D 3'-phosphoesterase" evidence="2">
    <location>
        <begin position="33"/>
        <end position="146"/>
    </location>
</feature>
<feature type="region of interest" description="Disordered" evidence="1">
    <location>
        <begin position="1"/>
        <end position="26"/>
    </location>
</feature>
<dbReference type="GO" id="GO:0016874">
    <property type="term" value="F:ligase activity"/>
    <property type="evidence" value="ECO:0007669"/>
    <property type="project" value="UniProtKB-KW"/>
</dbReference>
<dbReference type="EMBL" id="CP150096">
    <property type="protein sequence ID" value="WZN47627.1"/>
    <property type="molecule type" value="Genomic_DNA"/>
</dbReference>
<feature type="region of interest" description="Disordered" evidence="1">
    <location>
        <begin position="183"/>
        <end position="264"/>
    </location>
</feature>
<protein>
    <submittedName>
        <fullName evidence="3">DNA polymerase ligase N-terminal domain-containing protein</fullName>
    </submittedName>
</protein>
<name>A0ABZ2Z631_9BACT</name>